<dbReference type="Proteomes" id="UP001583172">
    <property type="component" value="Unassembled WGS sequence"/>
</dbReference>
<organism evidence="2 3">
    <name type="scientific">Humicola insolens</name>
    <name type="common">Soft-rot fungus</name>
    <dbReference type="NCBI Taxonomy" id="85995"/>
    <lineage>
        <taxon>Eukaryota</taxon>
        <taxon>Fungi</taxon>
        <taxon>Dikarya</taxon>
        <taxon>Ascomycota</taxon>
        <taxon>Pezizomycotina</taxon>
        <taxon>Sordariomycetes</taxon>
        <taxon>Sordariomycetidae</taxon>
        <taxon>Sordariales</taxon>
        <taxon>Chaetomiaceae</taxon>
        <taxon>Mycothermus</taxon>
    </lineage>
</organism>
<evidence type="ECO:0000256" key="1">
    <source>
        <dbReference type="SAM" id="MobiDB-lite"/>
    </source>
</evidence>
<evidence type="ECO:0000313" key="3">
    <source>
        <dbReference type="Proteomes" id="UP001583172"/>
    </source>
</evidence>
<protein>
    <submittedName>
        <fullName evidence="2">Uncharacterized protein</fullName>
    </submittedName>
</protein>
<evidence type="ECO:0000313" key="2">
    <source>
        <dbReference type="EMBL" id="KAL1841296.1"/>
    </source>
</evidence>
<reference evidence="2 3" key="1">
    <citation type="journal article" date="2024" name="Commun. Biol.">
        <title>Comparative genomic analysis of thermophilic fungi reveals convergent evolutionary adaptations and gene losses.</title>
        <authorList>
            <person name="Steindorff A.S."/>
            <person name="Aguilar-Pontes M.V."/>
            <person name="Robinson A.J."/>
            <person name="Andreopoulos B."/>
            <person name="LaButti K."/>
            <person name="Kuo A."/>
            <person name="Mondo S."/>
            <person name="Riley R."/>
            <person name="Otillar R."/>
            <person name="Haridas S."/>
            <person name="Lipzen A."/>
            <person name="Grimwood J."/>
            <person name="Schmutz J."/>
            <person name="Clum A."/>
            <person name="Reid I.D."/>
            <person name="Moisan M.C."/>
            <person name="Butler G."/>
            <person name="Nguyen T.T.M."/>
            <person name="Dewar K."/>
            <person name="Conant G."/>
            <person name="Drula E."/>
            <person name="Henrissat B."/>
            <person name="Hansel C."/>
            <person name="Singer S."/>
            <person name="Hutchinson M.I."/>
            <person name="de Vries R.P."/>
            <person name="Natvig D.O."/>
            <person name="Powell A.J."/>
            <person name="Tsang A."/>
            <person name="Grigoriev I.V."/>
        </authorList>
    </citation>
    <scope>NUCLEOTIDE SEQUENCE [LARGE SCALE GENOMIC DNA]</scope>
    <source>
        <strain evidence="2 3">CBS 620.91</strain>
    </source>
</reference>
<name>A0ABR3VHT4_HUMIN</name>
<gene>
    <name evidence="2" type="ORF">VTJ49DRAFT_7241</name>
</gene>
<proteinExistence type="predicted"/>
<feature type="compositionally biased region" description="Basic residues" evidence="1">
    <location>
        <begin position="117"/>
        <end position="132"/>
    </location>
</feature>
<feature type="region of interest" description="Disordered" evidence="1">
    <location>
        <begin position="111"/>
        <end position="156"/>
    </location>
</feature>
<feature type="compositionally biased region" description="Low complexity" evidence="1">
    <location>
        <begin position="136"/>
        <end position="150"/>
    </location>
</feature>
<dbReference type="EMBL" id="JAZGSY010000080">
    <property type="protein sequence ID" value="KAL1841296.1"/>
    <property type="molecule type" value="Genomic_DNA"/>
</dbReference>
<accession>A0ABR3VHT4</accession>
<comment type="caution">
    <text evidence="2">The sequence shown here is derived from an EMBL/GenBank/DDBJ whole genome shotgun (WGS) entry which is preliminary data.</text>
</comment>
<sequence length="245" mass="25669">MVAVALANIINPLCWINSCVEQVAGLLDNNPVVHYDACTSAFGAPATSTYTVDSLVFTATTTLSSTITDEVWNTVTNWETTTTTAWTTVNDAATVTSTIFVTETVTMTASNQQSLPVKRRHAPVEKKKRGACKPRSSTASSSVAESTTSSGLPIPSNCANREEFSSACSCITAVSDAYVMVAVTEATSTGTITATETALFSATSTITDTVIDTTTVAELATTTVFTTTETELVTSKTTTTTTVGY</sequence>
<keyword evidence="3" id="KW-1185">Reference proteome</keyword>